<dbReference type="EMBL" id="DSYQ01000002">
    <property type="protein sequence ID" value="HGT70727.1"/>
    <property type="molecule type" value="Genomic_DNA"/>
</dbReference>
<protein>
    <submittedName>
        <fullName evidence="1">Uncharacterized protein</fullName>
    </submittedName>
</protein>
<gene>
    <name evidence="1" type="ORF">ENT43_00520</name>
</gene>
<accession>A0A7C4M064</accession>
<name>A0A7C4M064_UNCC3</name>
<evidence type="ECO:0000313" key="1">
    <source>
        <dbReference type="EMBL" id="HGT70727.1"/>
    </source>
</evidence>
<organism evidence="1">
    <name type="scientific">candidate division CPR3 bacterium</name>
    <dbReference type="NCBI Taxonomy" id="2268181"/>
    <lineage>
        <taxon>Bacteria</taxon>
        <taxon>Bacteria division CPR3</taxon>
    </lineage>
</organism>
<comment type="caution">
    <text evidence="1">The sequence shown here is derived from an EMBL/GenBank/DDBJ whole genome shotgun (WGS) entry which is preliminary data.</text>
</comment>
<sequence>MTKENLNKFLLVGLLILVLVFLGLWLKTRASETPATTLTIDNEVPVISVAKEQTASTASAKTPENGSVTFTATASDDNGDSFQLFVCKTDSITPGANPTCESGASMCNSNETDSGDAAVCTYNLPDDTTTNETQNWYAFACDDNGCSDYDPNTNGSQGNPGTLSDGSQSPIYINHRPDFTAFTDDTGTDGLEPGDTVTWTVTFKETDTDNTVDIYVCSSDSWSEGGGCGEVELCKTPVRDIAGNGTTDVVNTDCTFDIPTVKKDGDYAAYGFVVDNEGLASRLTYIAEGSSTESKQKTDSVLRVANVTPNVNSGTVVITTNSERITNPSDPNFLISDNELLLTSTTASTTTAYIKYTAQDYNGCGTDELPVDATQGNRVLSTVGFFRGGCLLNSTGVDAGAPTDGPTCEVSDWDVYDGSTGYGSNAYMIQQIDGGSGTIVSGAVGSCVRVTSNLPNLCTNTGSGDKIYETGAQSQIDIICTFPLNYLADPTTTDSYYEDEDWYPVITVMDTSPGGNTMFHSYPTDISQSSVAQRAGGWENDTVTIPMAQSLQKEFTVATIAYGNVSVGGNASDDASTKLVNKGNTGIDQKVRAGDTDGGGGTNPEYMCRATEYPTCSTTTNDDEKLPASYQKYSGTDNFVYESAGTALTNTLALMTDTHCLKPIKTNLLPEDYIYWRIKIPDTPTKKAIQYKGLNTISAIVSDSTNWY</sequence>
<dbReference type="AlphaFoldDB" id="A0A7C4M064"/>
<proteinExistence type="predicted"/>
<reference evidence="1" key="1">
    <citation type="journal article" date="2020" name="mSystems">
        <title>Genome- and Community-Level Interaction Insights into Carbon Utilization and Element Cycling Functions of Hydrothermarchaeota in Hydrothermal Sediment.</title>
        <authorList>
            <person name="Zhou Z."/>
            <person name="Liu Y."/>
            <person name="Xu W."/>
            <person name="Pan J."/>
            <person name="Luo Z.H."/>
            <person name="Li M."/>
        </authorList>
    </citation>
    <scope>NUCLEOTIDE SEQUENCE [LARGE SCALE GENOMIC DNA]</scope>
    <source>
        <strain evidence="1">SpSt-579</strain>
    </source>
</reference>